<dbReference type="AlphaFoldDB" id="A0A0K0DLZ8"/>
<dbReference type="Proteomes" id="UP000035642">
    <property type="component" value="Unassembled WGS sequence"/>
</dbReference>
<organism evidence="1 2">
    <name type="scientific">Angiostrongylus cantonensis</name>
    <name type="common">Rat lungworm</name>
    <dbReference type="NCBI Taxonomy" id="6313"/>
    <lineage>
        <taxon>Eukaryota</taxon>
        <taxon>Metazoa</taxon>
        <taxon>Ecdysozoa</taxon>
        <taxon>Nematoda</taxon>
        <taxon>Chromadorea</taxon>
        <taxon>Rhabditida</taxon>
        <taxon>Rhabditina</taxon>
        <taxon>Rhabditomorpha</taxon>
        <taxon>Strongyloidea</taxon>
        <taxon>Metastrongylidae</taxon>
        <taxon>Angiostrongylus</taxon>
    </lineage>
</organism>
<reference evidence="1" key="1">
    <citation type="submission" date="2012-09" db="EMBL/GenBank/DDBJ databases">
        <authorList>
            <person name="Martin A.A."/>
        </authorList>
    </citation>
    <scope>NUCLEOTIDE SEQUENCE</scope>
</reference>
<sequence>MMSDLAPEQKEKAVWRAFKSIKDVVRKQRIRAHLLDSTMHPALAYAPEIWSLRKQGEESPSVIEGAVERAMLGVSRFTKVRDGIRSSDLHQRSKIKDTVLYAKQSKIRWAGHVMRMNETRCISAVCDWIPRDVKHTARKPPTRWSEFIAKSLKKGVMFDEFLEQAEPTGLFLHATGKNRRFTGARSATRPLQMIQVILL</sequence>
<evidence type="ECO:0000313" key="2">
    <source>
        <dbReference type="WBParaSite" id="ACAC_0001266901-mRNA-1"/>
    </source>
</evidence>
<accession>A0A0K0DLZ8</accession>
<protein>
    <submittedName>
        <fullName evidence="2">Reverse transcriptase domain-containing protein</fullName>
    </submittedName>
</protein>
<name>A0A0K0DLZ8_ANGCA</name>
<proteinExistence type="predicted"/>
<reference evidence="2" key="2">
    <citation type="submission" date="2017-02" db="UniProtKB">
        <authorList>
            <consortium name="WormBaseParasite"/>
        </authorList>
    </citation>
    <scope>IDENTIFICATION</scope>
</reference>
<dbReference type="WBParaSite" id="ACAC_0001266901-mRNA-1">
    <property type="protein sequence ID" value="ACAC_0001266901-mRNA-1"/>
    <property type="gene ID" value="ACAC_0001266901"/>
</dbReference>
<keyword evidence="1" id="KW-1185">Reference proteome</keyword>
<evidence type="ECO:0000313" key="1">
    <source>
        <dbReference type="Proteomes" id="UP000035642"/>
    </source>
</evidence>